<feature type="transmembrane region" description="Helical" evidence="6">
    <location>
        <begin position="397"/>
        <end position="418"/>
    </location>
</feature>
<feature type="transmembrane region" description="Helical" evidence="6">
    <location>
        <begin position="280"/>
        <end position="299"/>
    </location>
</feature>
<feature type="compositionally biased region" description="Polar residues" evidence="5">
    <location>
        <begin position="1"/>
        <end position="10"/>
    </location>
</feature>
<dbReference type="InterPro" id="IPR011701">
    <property type="entry name" value="MFS"/>
</dbReference>
<sequence length="595" mass="64692">MAGNQSNETCLVSKHPPHGTAASKLPQTCFNATTIAAFQTKKTTSNWNTGIKIPDSARASSATASHGGQPSRTRSHPANKPSTTSPLNAIQPASRNNDSYIVVSWEVNDPENPHNWSFFKKSYTLAVICMLVINSTMGSALPCMAIPQMTDEFGLVSQEQKVLPISIFLLGYVFGPVIWAPLSEEFGRKLLTTVTFAAFSIFTMACALSPTWSSLLGFRLCCGVFASAPIAVAVGILADVYGDARTRGKAYSAYLVTTVFGPVFGPIVSGFASPTIGWRWAFWIALICASATFIMLLFLPETYHPILLAQRARLLRQQGHSPNIVAPRDLHKAIDLTQLVTKVLTRPLRMLFFEPIVAATCAYLAFVYALFYVSFQAFPIIFLYHYGLSPGMTGLCYLPIAAGACLTMASFWSWDNYVAKAASRNAKWTQSDEYRRVPLATIGGPLFVISLFWLGFTAYASVPFTVPMLAGLPFGMGFQLIFMTLLNYLTDAYEIYAASANAAASTSRSVLAVVLPLATKTMFDKLGISGACAVLGGLSAAMSVIPFIFLWKGQAIRDRSQSCIALRKMKDEEAREKTEKEQLGTSEIGDNGRPA</sequence>
<evidence type="ECO:0000259" key="7">
    <source>
        <dbReference type="PROSITE" id="PS50850"/>
    </source>
</evidence>
<evidence type="ECO:0000256" key="6">
    <source>
        <dbReference type="SAM" id="Phobius"/>
    </source>
</evidence>
<feature type="transmembrane region" description="Helical" evidence="6">
    <location>
        <begin position="162"/>
        <end position="183"/>
    </location>
</feature>
<dbReference type="SUPFAM" id="SSF103473">
    <property type="entry name" value="MFS general substrate transporter"/>
    <property type="match status" value="1"/>
</dbReference>
<dbReference type="PANTHER" id="PTHR23502">
    <property type="entry name" value="MAJOR FACILITATOR SUPERFAMILY"/>
    <property type="match status" value="1"/>
</dbReference>
<feature type="region of interest" description="Disordered" evidence="5">
    <location>
        <begin position="46"/>
        <end position="92"/>
    </location>
</feature>
<reference evidence="9" key="1">
    <citation type="submission" date="2024-06" db="EMBL/GenBank/DDBJ databases">
        <title>Draft Genome Sequences of Epichloe bromicola Strains Isolated from Elymus ciliaris.</title>
        <authorList>
            <consortium name="Epichloe bromicola genome sequencing consortium"/>
            <person name="Miura A."/>
            <person name="Imano S."/>
            <person name="Ashida A."/>
            <person name="Sato I."/>
            <person name="Chiba S."/>
            <person name="Tanaka A."/>
            <person name="Camagna M."/>
            <person name="Takemoto D."/>
        </authorList>
    </citation>
    <scope>NUCLEOTIDE SEQUENCE [LARGE SCALE GENOMIC DNA]</scope>
    <source>
        <strain evidence="9">DP</strain>
    </source>
</reference>
<evidence type="ECO:0000256" key="1">
    <source>
        <dbReference type="ARBA" id="ARBA00004141"/>
    </source>
</evidence>
<dbReference type="InterPro" id="IPR020846">
    <property type="entry name" value="MFS_dom"/>
</dbReference>
<feature type="compositionally biased region" description="Basic and acidic residues" evidence="5">
    <location>
        <begin position="570"/>
        <end position="582"/>
    </location>
</feature>
<dbReference type="InterPro" id="IPR036259">
    <property type="entry name" value="MFS_trans_sf"/>
</dbReference>
<feature type="transmembrane region" description="Helical" evidence="6">
    <location>
        <begin position="468"/>
        <end position="488"/>
    </location>
</feature>
<evidence type="ECO:0000256" key="5">
    <source>
        <dbReference type="SAM" id="MobiDB-lite"/>
    </source>
</evidence>
<evidence type="ECO:0000313" key="8">
    <source>
        <dbReference type="EMBL" id="GAB0135935.1"/>
    </source>
</evidence>
<keyword evidence="3 6" id="KW-1133">Transmembrane helix</keyword>
<accession>A0ABQ0CR72</accession>
<evidence type="ECO:0000256" key="4">
    <source>
        <dbReference type="ARBA" id="ARBA00023136"/>
    </source>
</evidence>
<feature type="compositionally biased region" description="Polar residues" evidence="5">
    <location>
        <begin position="58"/>
        <end position="72"/>
    </location>
</feature>
<dbReference type="Proteomes" id="UP001562357">
    <property type="component" value="Unassembled WGS sequence"/>
</dbReference>
<dbReference type="PANTHER" id="PTHR23502:SF74">
    <property type="entry name" value="MAJOR FACILITATOR SUPERFAMILY (MFS) PROFILE DOMAIN-CONTAINING PROTEIN"/>
    <property type="match status" value="1"/>
</dbReference>
<dbReference type="Pfam" id="PF07690">
    <property type="entry name" value="MFS_1"/>
    <property type="match status" value="1"/>
</dbReference>
<feature type="transmembrane region" description="Helical" evidence="6">
    <location>
        <begin position="250"/>
        <end position="268"/>
    </location>
</feature>
<feature type="transmembrane region" description="Helical" evidence="6">
    <location>
        <begin position="439"/>
        <end position="462"/>
    </location>
</feature>
<feature type="transmembrane region" description="Helical" evidence="6">
    <location>
        <begin position="123"/>
        <end position="142"/>
    </location>
</feature>
<feature type="compositionally biased region" description="Polar residues" evidence="5">
    <location>
        <begin position="80"/>
        <end position="92"/>
    </location>
</feature>
<organism evidence="8 9">
    <name type="scientific">Epichloe bromicola</name>
    <dbReference type="NCBI Taxonomy" id="79588"/>
    <lineage>
        <taxon>Eukaryota</taxon>
        <taxon>Fungi</taxon>
        <taxon>Dikarya</taxon>
        <taxon>Ascomycota</taxon>
        <taxon>Pezizomycotina</taxon>
        <taxon>Sordariomycetes</taxon>
        <taxon>Hypocreomycetidae</taxon>
        <taxon>Hypocreales</taxon>
        <taxon>Clavicipitaceae</taxon>
        <taxon>Epichloe</taxon>
    </lineage>
</organism>
<evidence type="ECO:0000313" key="9">
    <source>
        <dbReference type="Proteomes" id="UP001562357"/>
    </source>
</evidence>
<gene>
    <name evidence="8" type="primary">g4255</name>
    <name evidence="8" type="ORF">EsDP_00004255</name>
</gene>
<proteinExistence type="predicted"/>
<comment type="subcellular location">
    <subcellularLocation>
        <location evidence="1">Membrane</location>
        <topology evidence="1">Multi-pass membrane protein</topology>
    </subcellularLocation>
</comment>
<keyword evidence="4 6" id="KW-0472">Membrane</keyword>
<dbReference type="EMBL" id="BAAFGZ010000158">
    <property type="protein sequence ID" value="GAB0135935.1"/>
    <property type="molecule type" value="Genomic_DNA"/>
</dbReference>
<feature type="transmembrane region" description="Helical" evidence="6">
    <location>
        <begin position="216"/>
        <end position="238"/>
    </location>
</feature>
<keyword evidence="9" id="KW-1185">Reference proteome</keyword>
<feature type="region of interest" description="Disordered" evidence="5">
    <location>
        <begin position="1"/>
        <end position="24"/>
    </location>
</feature>
<keyword evidence="2 6" id="KW-0812">Transmembrane</keyword>
<dbReference type="Gene3D" id="1.20.1250.20">
    <property type="entry name" value="MFS general substrate transporter like domains"/>
    <property type="match status" value="1"/>
</dbReference>
<feature type="transmembrane region" description="Helical" evidence="6">
    <location>
        <begin position="190"/>
        <end position="210"/>
    </location>
</feature>
<comment type="caution">
    <text evidence="8">The sequence shown here is derived from an EMBL/GenBank/DDBJ whole genome shotgun (WGS) entry which is preliminary data.</text>
</comment>
<feature type="region of interest" description="Disordered" evidence="5">
    <location>
        <begin position="570"/>
        <end position="595"/>
    </location>
</feature>
<name>A0ABQ0CR72_9HYPO</name>
<evidence type="ECO:0000256" key="2">
    <source>
        <dbReference type="ARBA" id="ARBA00022692"/>
    </source>
</evidence>
<feature type="transmembrane region" description="Helical" evidence="6">
    <location>
        <begin position="527"/>
        <end position="551"/>
    </location>
</feature>
<dbReference type="PROSITE" id="PS50850">
    <property type="entry name" value="MFS"/>
    <property type="match status" value="1"/>
</dbReference>
<feature type="transmembrane region" description="Helical" evidence="6">
    <location>
        <begin position="356"/>
        <end position="385"/>
    </location>
</feature>
<feature type="transmembrane region" description="Helical" evidence="6">
    <location>
        <begin position="495"/>
        <end position="515"/>
    </location>
</feature>
<evidence type="ECO:0000256" key="3">
    <source>
        <dbReference type="ARBA" id="ARBA00022989"/>
    </source>
</evidence>
<feature type="domain" description="Major facilitator superfamily (MFS) profile" evidence="7">
    <location>
        <begin position="124"/>
        <end position="554"/>
    </location>
</feature>
<protein>
    <recommendedName>
        <fullName evidence="7">Major facilitator superfamily (MFS) profile domain-containing protein</fullName>
    </recommendedName>
</protein>